<dbReference type="EMBL" id="JAEUAK010000001">
    <property type="protein sequence ID" value="MBW9051421.1"/>
    <property type="molecule type" value="Genomic_DNA"/>
</dbReference>
<evidence type="ECO:0000259" key="6">
    <source>
        <dbReference type="PROSITE" id="PS50983"/>
    </source>
</evidence>
<dbReference type="PANTHER" id="PTHR30532">
    <property type="entry name" value="IRON III DICITRATE-BINDING PERIPLASMIC PROTEIN"/>
    <property type="match status" value="1"/>
</dbReference>
<keyword evidence="8" id="KW-1185">Reference proteome</keyword>
<proteinExistence type="inferred from homology"/>
<keyword evidence="5" id="KW-0732">Signal</keyword>
<dbReference type="PRINTS" id="PR01715">
    <property type="entry name" value="FERRIBNDNGPP"/>
</dbReference>
<comment type="subcellular location">
    <subcellularLocation>
        <location evidence="1">Cell envelope</location>
    </subcellularLocation>
</comment>
<evidence type="ECO:0000256" key="3">
    <source>
        <dbReference type="ARBA" id="ARBA00022448"/>
    </source>
</evidence>
<keyword evidence="4" id="KW-0406">Ion transport</keyword>
<organism evidence="7 8">
    <name type="scientific">Rhizobium mesosinicum</name>
    <dbReference type="NCBI Taxonomy" id="335017"/>
    <lineage>
        <taxon>Bacteria</taxon>
        <taxon>Pseudomonadati</taxon>
        <taxon>Pseudomonadota</taxon>
        <taxon>Alphaproteobacteria</taxon>
        <taxon>Hyphomicrobiales</taxon>
        <taxon>Rhizobiaceae</taxon>
        <taxon>Rhizobium/Agrobacterium group</taxon>
        <taxon>Rhizobium</taxon>
    </lineage>
</organism>
<reference evidence="7 8" key="1">
    <citation type="journal article" date="2021" name="MBio">
        <title>Poor Competitiveness of Bradyrhizobium in Pigeon Pea Root Colonization in Indian Soils.</title>
        <authorList>
            <person name="Chalasani D."/>
            <person name="Basu A."/>
            <person name="Pullabhotla S.V.S.R.N."/>
            <person name="Jorrin B."/>
            <person name="Neal A.L."/>
            <person name="Poole P.S."/>
            <person name="Podile A.R."/>
            <person name="Tkacz A."/>
        </authorList>
    </citation>
    <scope>NUCLEOTIDE SEQUENCE [LARGE SCALE GENOMIC DNA]</scope>
    <source>
        <strain evidence="7 8">HU56</strain>
    </source>
</reference>
<evidence type="ECO:0000256" key="1">
    <source>
        <dbReference type="ARBA" id="ARBA00004196"/>
    </source>
</evidence>
<feature type="domain" description="Fe/B12 periplasmic-binding" evidence="6">
    <location>
        <begin position="45"/>
        <end position="308"/>
    </location>
</feature>
<dbReference type="PROSITE" id="PS50983">
    <property type="entry name" value="FE_B12_PBP"/>
    <property type="match status" value="1"/>
</dbReference>
<evidence type="ECO:0000313" key="7">
    <source>
        <dbReference type="EMBL" id="MBW9051421.1"/>
    </source>
</evidence>
<evidence type="ECO:0000256" key="2">
    <source>
        <dbReference type="ARBA" id="ARBA00008814"/>
    </source>
</evidence>
<gene>
    <name evidence="7" type="ORF">JNB85_03205</name>
</gene>
<sequence length="308" mass="33611">MVRDTRTGNRWDPHPIGRRQALALLAAFAIPGKAFAQALQSLPKRIAAIDWAMLETLVALGVMPVAATELVQFRKDAVEPVLDESVADLGLRGSPNLELLRLLRPDLILISPFYARFEASFRAIAPTLSLPFYNRGEPPYEKAIDAVSALAKELGRQEHGREVVAGQAALVEAARVSLQRFAARPTYLVNIGDARHVRVFGADSMFGDILSRLGLPNAWADRSRYTFAAPVPIENLAAEPEARIVIISDIPVEARSGLKDNMIWQSLRPVRDGRVLMLGNINPYGGIAAAARFTRLFKAAMLSSGEGP</sequence>
<evidence type="ECO:0000256" key="5">
    <source>
        <dbReference type="ARBA" id="ARBA00022729"/>
    </source>
</evidence>
<evidence type="ECO:0000256" key="4">
    <source>
        <dbReference type="ARBA" id="ARBA00022496"/>
    </source>
</evidence>
<accession>A0ABS7GP53</accession>
<keyword evidence="4" id="KW-0408">Iron</keyword>
<name>A0ABS7GP53_9HYPH</name>
<dbReference type="RefSeq" id="WP_220332935.1">
    <property type="nucleotide sequence ID" value="NZ_JAEUAK010000001.1"/>
</dbReference>
<dbReference type="Gene3D" id="3.40.50.1980">
    <property type="entry name" value="Nitrogenase molybdenum iron protein domain"/>
    <property type="match status" value="2"/>
</dbReference>
<comment type="caution">
    <text evidence="7">The sequence shown here is derived from an EMBL/GenBank/DDBJ whole genome shotgun (WGS) entry which is preliminary data.</text>
</comment>
<dbReference type="CDD" id="cd01146">
    <property type="entry name" value="FhuD"/>
    <property type="match status" value="1"/>
</dbReference>
<comment type="similarity">
    <text evidence="2">Belongs to the bacterial solute-binding protein 8 family.</text>
</comment>
<dbReference type="Pfam" id="PF01497">
    <property type="entry name" value="Peripla_BP_2"/>
    <property type="match status" value="1"/>
</dbReference>
<dbReference type="SUPFAM" id="SSF53807">
    <property type="entry name" value="Helical backbone' metal receptor"/>
    <property type="match status" value="1"/>
</dbReference>
<dbReference type="InterPro" id="IPR051313">
    <property type="entry name" value="Bact_iron-sidero_bind"/>
</dbReference>
<protein>
    <submittedName>
        <fullName evidence="7">Iron-siderophore ABC transporter substrate-binding protein</fullName>
    </submittedName>
</protein>
<keyword evidence="4" id="KW-0410">Iron transport</keyword>
<dbReference type="PANTHER" id="PTHR30532:SF1">
    <property type="entry name" value="IRON(3+)-HYDROXAMATE-BINDING PROTEIN FHUD"/>
    <property type="match status" value="1"/>
</dbReference>
<keyword evidence="3" id="KW-0813">Transport</keyword>
<dbReference type="InterPro" id="IPR002491">
    <property type="entry name" value="ABC_transptr_periplasmic_BD"/>
</dbReference>
<dbReference type="Proteomes" id="UP000717752">
    <property type="component" value="Unassembled WGS sequence"/>
</dbReference>
<evidence type="ECO:0000313" key="8">
    <source>
        <dbReference type="Proteomes" id="UP000717752"/>
    </source>
</evidence>